<reference evidence="1 2" key="1">
    <citation type="submission" date="2014-03" db="EMBL/GenBank/DDBJ databases">
        <title>Draft Genome Sequences of 13 Willow Endophytes.</title>
        <authorList>
            <person name="Gan H.Y."/>
            <person name="Gan H.M."/>
            <person name="Savka M.A."/>
            <person name="Hudson A.O."/>
        </authorList>
    </citation>
    <scope>NUCLEOTIDE SEQUENCE [LARGE SCALE GENOMIC DNA]</scope>
    <source>
        <strain evidence="1 2">RIT293</strain>
    </source>
</reference>
<sequence>MRDAQWLRAATDRVPTAWIPGILTAVFLGAAAAFGGLEAVAAPPIATLEPGETHVNDMLSITVERAVLIDSFPEAGAYADPDKGQRILAMVVTAENVWDRPVQSMSDTSLTGSLRVPGLADPVPVAAARLDDGTNKPWLQPGMPAEIVVTWRISAEEVAAGDGITVEISDFSLQRGQIVFSGETWVSPVVAARTSVTVTDVGAGADAEQSGPS</sequence>
<dbReference type="EMBL" id="JFYO01000006">
    <property type="protein sequence ID" value="EZP26799.1"/>
    <property type="molecule type" value="Genomic_DNA"/>
</dbReference>
<name>A0A031FPN4_9MICO</name>
<accession>A0A031FPN4</accession>
<dbReference type="Proteomes" id="UP000024001">
    <property type="component" value="Unassembled WGS sequence"/>
</dbReference>
<dbReference type="PATRIC" id="fig|273677.3.peg.1983"/>
<evidence type="ECO:0000313" key="2">
    <source>
        <dbReference type="Proteomes" id="UP000024001"/>
    </source>
</evidence>
<gene>
    <name evidence="1" type="ORF">BW34_02000</name>
</gene>
<dbReference type="KEGG" id="moo:BWL13_01958"/>
<evidence type="ECO:0008006" key="3">
    <source>
        <dbReference type="Google" id="ProtNLM"/>
    </source>
</evidence>
<comment type="caution">
    <text evidence="1">The sequence shown here is derived from an EMBL/GenBank/DDBJ whole genome shotgun (WGS) entry which is preliminary data.</text>
</comment>
<evidence type="ECO:0000313" key="1">
    <source>
        <dbReference type="EMBL" id="EZP26799.1"/>
    </source>
</evidence>
<proteinExistence type="predicted"/>
<organism evidence="1 2">
    <name type="scientific">Microbacterium oleivorans</name>
    <dbReference type="NCBI Taxonomy" id="273677"/>
    <lineage>
        <taxon>Bacteria</taxon>
        <taxon>Bacillati</taxon>
        <taxon>Actinomycetota</taxon>
        <taxon>Actinomycetes</taxon>
        <taxon>Micrococcales</taxon>
        <taxon>Microbacteriaceae</taxon>
        <taxon>Microbacterium</taxon>
    </lineage>
</organism>
<dbReference type="eggNOG" id="ENOG502ZI17">
    <property type="taxonomic scope" value="Bacteria"/>
</dbReference>
<dbReference type="OrthoDB" id="5071143at2"/>
<dbReference type="AlphaFoldDB" id="A0A031FPN4"/>
<protein>
    <recommendedName>
        <fullName evidence="3">DUF4352 domain-containing protein</fullName>
    </recommendedName>
</protein>
<keyword evidence="2" id="KW-1185">Reference proteome</keyword>